<keyword evidence="4" id="KW-0378">Hydrolase</keyword>
<dbReference type="GO" id="GO:0004540">
    <property type="term" value="F:RNA nuclease activity"/>
    <property type="evidence" value="ECO:0007669"/>
    <property type="project" value="InterPro"/>
</dbReference>
<evidence type="ECO:0000313" key="9">
    <source>
        <dbReference type="EMBL" id="ASB29630.1"/>
    </source>
</evidence>
<feature type="domain" description="S1 motif" evidence="8">
    <location>
        <begin position="33"/>
        <end position="111"/>
    </location>
</feature>
<comment type="similarity">
    <text evidence="2">Belongs to the RNase E/G family.</text>
</comment>
<dbReference type="RefSeq" id="YP_009502028.1">
    <property type="nucleotide sequence ID" value="NC_038144.1"/>
</dbReference>
<name>A0A2Z2L5G9_9FLOR</name>
<dbReference type="PANTHER" id="PTHR30001:SF0">
    <property type="entry name" value="RIBONUCLEASE G"/>
    <property type="match status" value="1"/>
</dbReference>
<protein>
    <submittedName>
        <fullName evidence="9">Ribonuclease E</fullName>
    </submittedName>
</protein>
<evidence type="ECO:0000256" key="2">
    <source>
        <dbReference type="ARBA" id="ARBA00005522"/>
    </source>
</evidence>
<organism evidence="9">
    <name type="scientific">Porolithon onkodes</name>
    <dbReference type="NCBI Taxonomy" id="231751"/>
    <lineage>
        <taxon>Eukaryota</taxon>
        <taxon>Rhodophyta</taxon>
        <taxon>Florideophyceae</taxon>
        <taxon>Corallinophycidae</taxon>
        <taxon>Corallinales</taxon>
        <taxon>Porolithaceae</taxon>
        <taxon>Porolithon</taxon>
    </lineage>
</organism>
<evidence type="ECO:0000256" key="6">
    <source>
        <dbReference type="ARBA" id="ARBA00022884"/>
    </source>
</evidence>
<comment type="cofactor">
    <cofactor evidence="1">
        <name>Mg(2+)</name>
        <dbReference type="ChEBI" id="CHEBI:18420"/>
    </cofactor>
</comment>
<dbReference type="Pfam" id="PF10150">
    <property type="entry name" value="RNase_E_G"/>
    <property type="match status" value="1"/>
</dbReference>
<dbReference type="GO" id="GO:0005737">
    <property type="term" value="C:cytoplasm"/>
    <property type="evidence" value="ECO:0007669"/>
    <property type="project" value="TreeGrafter"/>
</dbReference>
<dbReference type="GeneID" id="37507531"/>
<dbReference type="InterPro" id="IPR012340">
    <property type="entry name" value="NA-bd_OB-fold"/>
</dbReference>
<dbReference type="InterPro" id="IPR019307">
    <property type="entry name" value="RNA-bd_AU-1/RNase_E/G"/>
</dbReference>
<dbReference type="PANTHER" id="PTHR30001">
    <property type="entry name" value="RIBONUCLEASE"/>
    <property type="match status" value="1"/>
</dbReference>
<dbReference type="EMBL" id="KY212106">
    <property type="protein sequence ID" value="ASB29630.1"/>
    <property type="molecule type" value="Genomic_DNA"/>
</dbReference>
<geneLocation type="plastid" evidence="9"/>
<dbReference type="SUPFAM" id="SSF50249">
    <property type="entry name" value="Nucleic acid-binding proteins"/>
    <property type="match status" value="1"/>
</dbReference>
<reference evidence="9" key="1">
    <citation type="submission" date="2016-11" db="EMBL/GenBank/DDBJ databases">
        <title>Complete organellar and ribosomal genomic analysis of the lectotype specimen of the reef forming species Porolithon onkodes (Heydrich) Foslie.</title>
        <authorList>
            <person name="Hughey J.R."/>
            <person name="Gabrielson P.W."/>
        </authorList>
    </citation>
    <scope>NUCLEOTIDE SEQUENCE</scope>
</reference>
<sequence length="486" mass="56343">MSKKIVISSFNNTAAILSNSKIQEFFSVNLNYQVNDIYLGVVHKIFNSINAAFIDLGIEKKSGFIHLKDIKGLKKYNKCSQIADVLFVNQLLIVQIVKEPTLNKGPRLTTNINLFGRYLVLMPFSNTINISHKIYDKNERSYLHALAVLLKPAAMGLLVRSSASGVKEATLVDDLRLLKKQWYFIQKLAIISSSPSLIYKDEDLVQKVVRDLYHKGIYTIFTDSSKILKRLRYYLNRWSCLSINADTKLKLLKKTECILDKFNINATIINALKPKVNLTIGGYLFIETYEAFTIIDVNSGSFNKANNSKETVLRANCYAATEIAYQMKIRNINGIIIVDFIDMDSYRDQLQLLEHFARVLSFDHAKPQIIQLSKLGLVELTRRRRKQSLFEFFYQEHNSNFTFTSRHMFFSDPLITKKKELIYRSVKDLFFSTFYDQVFYFYKVLIYNQYWLDTANLRPINSSNICDVFIVPLTLYSQVVRFSLLK</sequence>
<keyword evidence="5" id="KW-0460">Magnesium</keyword>
<dbReference type="GO" id="GO:0016787">
    <property type="term" value="F:hydrolase activity"/>
    <property type="evidence" value="ECO:0007669"/>
    <property type="project" value="UniProtKB-KW"/>
</dbReference>
<dbReference type="SMART" id="SM00316">
    <property type="entry name" value="S1"/>
    <property type="match status" value="1"/>
</dbReference>
<keyword evidence="9" id="KW-0934">Plastid</keyword>
<dbReference type="Gene3D" id="2.40.50.140">
    <property type="entry name" value="Nucleic acid-binding proteins"/>
    <property type="match status" value="1"/>
</dbReference>
<evidence type="ECO:0000256" key="4">
    <source>
        <dbReference type="ARBA" id="ARBA00022801"/>
    </source>
</evidence>
<keyword evidence="6" id="KW-0694">RNA-binding</keyword>
<dbReference type="AlphaFoldDB" id="A0A2Z2L5G9"/>
<dbReference type="NCBIfam" id="TIGR00757">
    <property type="entry name" value="RNaseEG"/>
    <property type="match status" value="1"/>
</dbReference>
<dbReference type="GO" id="GO:0006364">
    <property type="term" value="P:rRNA processing"/>
    <property type="evidence" value="ECO:0007669"/>
    <property type="project" value="TreeGrafter"/>
</dbReference>
<proteinExistence type="inferred from homology"/>
<dbReference type="InterPro" id="IPR003029">
    <property type="entry name" value="S1_domain"/>
</dbReference>
<keyword evidence="3" id="KW-0479">Metal-binding</keyword>
<evidence type="ECO:0000256" key="7">
    <source>
        <dbReference type="ARBA" id="ARBA00023436"/>
    </source>
</evidence>
<comment type="function">
    <text evidence="7">Involved in intercistronic processing of primary transcripts from chloroplast operons. The endonucleolytic activity of the enzyme depends on the number of phosphates at the 5' end, is inhibited by structured RNA, and preferentially cleaves A/U-rich sequences.</text>
</comment>
<evidence type="ECO:0000256" key="3">
    <source>
        <dbReference type="ARBA" id="ARBA00022723"/>
    </source>
</evidence>
<accession>A0A2Z2L5G9</accession>
<gene>
    <name evidence="9" type="primary">rne</name>
</gene>
<evidence type="ECO:0000259" key="8">
    <source>
        <dbReference type="SMART" id="SM00316"/>
    </source>
</evidence>
<dbReference type="CDD" id="cd04453">
    <property type="entry name" value="S1_RNase_E"/>
    <property type="match status" value="1"/>
</dbReference>
<dbReference type="GO" id="GO:0003723">
    <property type="term" value="F:RNA binding"/>
    <property type="evidence" value="ECO:0007669"/>
    <property type="project" value="UniProtKB-KW"/>
</dbReference>
<dbReference type="GO" id="GO:0046872">
    <property type="term" value="F:metal ion binding"/>
    <property type="evidence" value="ECO:0007669"/>
    <property type="project" value="UniProtKB-KW"/>
</dbReference>
<evidence type="ECO:0000256" key="1">
    <source>
        <dbReference type="ARBA" id="ARBA00001946"/>
    </source>
</evidence>
<evidence type="ECO:0000256" key="5">
    <source>
        <dbReference type="ARBA" id="ARBA00022842"/>
    </source>
</evidence>
<dbReference type="InterPro" id="IPR004659">
    <property type="entry name" value="RNase_E/G"/>
</dbReference>